<evidence type="ECO:0000313" key="2">
    <source>
        <dbReference type="Proteomes" id="UP001353858"/>
    </source>
</evidence>
<keyword evidence="2" id="KW-1185">Reference proteome</keyword>
<comment type="caution">
    <text evidence="1">The sequence shown here is derived from an EMBL/GenBank/DDBJ whole genome shotgun (WGS) entry which is preliminary data.</text>
</comment>
<proteinExistence type="predicted"/>
<dbReference type="EMBL" id="JARPUR010000003">
    <property type="protein sequence ID" value="KAK4879496.1"/>
    <property type="molecule type" value="Genomic_DNA"/>
</dbReference>
<sequence length="164" mass="19164">MERKLEYKDENMTLEKIVVTVKLLSNITKMTKLPLSKAELQYFAEHIWDIDENDTGISVANDSDLSEENVKEKNVDTFSEQELTDEEPVEDLLHECYVEKNKITKWSKMRVVTSSKTKRKNIVKESCGVTQRARNIKNEQDAFLKMIDIDMIDIFSCCNKYIED</sequence>
<accession>A0AAN7S974</accession>
<reference evidence="2" key="1">
    <citation type="submission" date="2023-01" db="EMBL/GenBank/DDBJ databases">
        <title>Key to firefly adult light organ development and bioluminescence: homeobox transcription factors regulate luciferase expression and transportation to peroxisome.</title>
        <authorList>
            <person name="Fu X."/>
        </authorList>
    </citation>
    <scope>NUCLEOTIDE SEQUENCE [LARGE SCALE GENOMIC DNA]</scope>
</reference>
<dbReference type="Proteomes" id="UP001353858">
    <property type="component" value="Unassembled WGS sequence"/>
</dbReference>
<name>A0AAN7S974_9COLE</name>
<organism evidence="1 2">
    <name type="scientific">Aquatica leii</name>
    <dbReference type="NCBI Taxonomy" id="1421715"/>
    <lineage>
        <taxon>Eukaryota</taxon>
        <taxon>Metazoa</taxon>
        <taxon>Ecdysozoa</taxon>
        <taxon>Arthropoda</taxon>
        <taxon>Hexapoda</taxon>
        <taxon>Insecta</taxon>
        <taxon>Pterygota</taxon>
        <taxon>Neoptera</taxon>
        <taxon>Endopterygota</taxon>
        <taxon>Coleoptera</taxon>
        <taxon>Polyphaga</taxon>
        <taxon>Elateriformia</taxon>
        <taxon>Elateroidea</taxon>
        <taxon>Lampyridae</taxon>
        <taxon>Luciolinae</taxon>
        <taxon>Aquatica</taxon>
    </lineage>
</organism>
<gene>
    <name evidence="1" type="ORF">RN001_007642</name>
</gene>
<protein>
    <submittedName>
        <fullName evidence="1">Uncharacterized protein</fullName>
    </submittedName>
</protein>
<dbReference type="AlphaFoldDB" id="A0AAN7S974"/>
<evidence type="ECO:0000313" key="1">
    <source>
        <dbReference type="EMBL" id="KAK4879496.1"/>
    </source>
</evidence>